<dbReference type="EMBL" id="BAABIE010000004">
    <property type="protein sequence ID" value="GAA4744516.1"/>
    <property type="molecule type" value="Genomic_DNA"/>
</dbReference>
<evidence type="ECO:0000313" key="2">
    <source>
        <dbReference type="EMBL" id="GAA4744516.1"/>
    </source>
</evidence>
<keyword evidence="1" id="KW-0472">Membrane</keyword>
<keyword evidence="1" id="KW-1133">Transmembrane helix</keyword>
<keyword evidence="1" id="KW-0812">Transmembrane</keyword>
<gene>
    <name evidence="2" type="ORF">GCM10023217_11810</name>
</gene>
<feature type="transmembrane region" description="Helical" evidence="1">
    <location>
        <begin position="25"/>
        <end position="46"/>
    </location>
</feature>
<accession>A0ABP8Z2F2</accession>
<dbReference type="Proteomes" id="UP001500822">
    <property type="component" value="Unassembled WGS sequence"/>
</dbReference>
<proteinExistence type="predicted"/>
<evidence type="ECO:0000256" key="1">
    <source>
        <dbReference type="SAM" id="Phobius"/>
    </source>
</evidence>
<evidence type="ECO:0000313" key="3">
    <source>
        <dbReference type="Proteomes" id="UP001500822"/>
    </source>
</evidence>
<keyword evidence="3" id="KW-1185">Reference proteome</keyword>
<dbReference type="RefSeq" id="WP_246992291.1">
    <property type="nucleotide sequence ID" value="NZ_BAABIE010000004.1"/>
</dbReference>
<protein>
    <submittedName>
        <fullName evidence="2">Uncharacterized protein</fullName>
    </submittedName>
</protein>
<sequence>MTEQAVAYHPDPATRPTQVRWAFRLWLGSGVLLVALGVYLLIASLFETAWHLDRLAVEVLVIILGLAYISLARKACMGAQWRGSLAALTSVVAVMLLVLTVGFQSGLLAAVFAASVVGLAATILAYRPAADAWFTGKAKDCGNAGGKTKGRNAQ</sequence>
<feature type="transmembrane region" description="Helical" evidence="1">
    <location>
        <begin position="107"/>
        <end position="126"/>
    </location>
</feature>
<organism evidence="2 3">
    <name type="scientific">Gordonia alkaliphila</name>
    <dbReference type="NCBI Taxonomy" id="1053547"/>
    <lineage>
        <taxon>Bacteria</taxon>
        <taxon>Bacillati</taxon>
        <taxon>Actinomycetota</taxon>
        <taxon>Actinomycetes</taxon>
        <taxon>Mycobacteriales</taxon>
        <taxon>Gordoniaceae</taxon>
        <taxon>Gordonia</taxon>
    </lineage>
</organism>
<comment type="caution">
    <text evidence="2">The sequence shown here is derived from an EMBL/GenBank/DDBJ whole genome shotgun (WGS) entry which is preliminary data.</text>
</comment>
<name>A0ABP8Z2F2_9ACTN</name>
<feature type="transmembrane region" description="Helical" evidence="1">
    <location>
        <begin position="83"/>
        <end position="101"/>
    </location>
</feature>
<feature type="transmembrane region" description="Helical" evidence="1">
    <location>
        <begin position="52"/>
        <end position="71"/>
    </location>
</feature>
<reference evidence="3" key="1">
    <citation type="journal article" date="2019" name="Int. J. Syst. Evol. Microbiol.">
        <title>The Global Catalogue of Microorganisms (GCM) 10K type strain sequencing project: providing services to taxonomists for standard genome sequencing and annotation.</title>
        <authorList>
            <consortium name="The Broad Institute Genomics Platform"/>
            <consortium name="The Broad Institute Genome Sequencing Center for Infectious Disease"/>
            <person name="Wu L."/>
            <person name="Ma J."/>
        </authorList>
    </citation>
    <scope>NUCLEOTIDE SEQUENCE [LARGE SCALE GENOMIC DNA]</scope>
    <source>
        <strain evidence="3">JCM 18077</strain>
    </source>
</reference>